<dbReference type="InterPro" id="IPR002652">
    <property type="entry name" value="Importin-a_IBB"/>
</dbReference>
<evidence type="ECO:0000256" key="4">
    <source>
        <dbReference type="PROSITE-ProRule" id="PRU00561"/>
    </source>
</evidence>
<dbReference type="GO" id="GO:0061608">
    <property type="term" value="F:nuclear import signal receptor activity"/>
    <property type="evidence" value="ECO:0007669"/>
    <property type="project" value="InterPro"/>
</dbReference>
<dbReference type="GO" id="GO:0006606">
    <property type="term" value="P:protein import into nucleus"/>
    <property type="evidence" value="ECO:0007669"/>
    <property type="project" value="InterPro"/>
</dbReference>
<evidence type="ECO:0000256" key="3">
    <source>
        <dbReference type="ARBA" id="ARBA00022927"/>
    </source>
</evidence>
<dbReference type="OMA" id="AFVICHC"/>
<dbReference type="InterPro" id="IPR011989">
    <property type="entry name" value="ARM-like"/>
</dbReference>
<protein>
    <submittedName>
        <fullName evidence="7">IBB domain-containing protein</fullName>
    </submittedName>
</protein>
<dbReference type="Gene3D" id="1.25.10.10">
    <property type="entry name" value="Leucine-rich Repeat Variant"/>
    <property type="match status" value="1"/>
</dbReference>
<keyword evidence="2 4" id="KW-0813">Transport</keyword>
<sequence>MACRGTCDRWNPKVWLYSFSCTCYVERSEPNMCNNDDAGVSNPESNHFESLYKLRGLSNEELRKRRRIFEVQIRKKKQDDFLNSRRRLDSNEVEFTLADDCCIIPKSVLDMIKSGNFQNESAGLKFLRSKISESSEDVNCMSSLGDISLISHLTRLLIRGDEELVDDVSWILVNMFRRHEKLPFIDDVREKVLPTFCDLIRRTTSASNGIPLHMENSVLSQLLWSIASLAEVSVASRNFVIAGGLVQDILHIASKNKKLVILRHLMFLVAVLFSDIQEFTPDIVELLPLLPLVCRQLSSEDVTIQSDAVRACMFMSESIDFFGPMADAGIMKRLAQMTSCRTSYVILGVLRTIANIIQETSSFTKEMINEGLLTNILPLMSRSSTMREACFVVSNIAAEGGDMLQAVLDAGVLKEISNLLEMADYETRKEAFYIMYHTATSSRSCHLAALLGAELLAPLCDFLTVLEYSLVADAMEALSSLLAYGEELAMGLTDFLNPVATRMEELGAKDKLEFLCDSHSMNIHVAAHEILERYFYSYEDNEMTTQLAVSMPPYSGVPTRDSMDETIDMIVKSVCL</sequence>
<comment type="similarity">
    <text evidence="1">Belongs to the importin alpha family.</text>
</comment>
<organism evidence="6 7">
    <name type="scientific">Haemonchus contortus</name>
    <name type="common">Barber pole worm</name>
    <dbReference type="NCBI Taxonomy" id="6289"/>
    <lineage>
        <taxon>Eukaryota</taxon>
        <taxon>Metazoa</taxon>
        <taxon>Ecdysozoa</taxon>
        <taxon>Nematoda</taxon>
        <taxon>Chromadorea</taxon>
        <taxon>Rhabditida</taxon>
        <taxon>Rhabditina</taxon>
        <taxon>Rhabditomorpha</taxon>
        <taxon>Strongyloidea</taxon>
        <taxon>Trichostrongylidae</taxon>
        <taxon>Haemonchus</taxon>
    </lineage>
</organism>
<name>A0A7I4YRI7_HAECO</name>
<dbReference type="SUPFAM" id="SSF48371">
    <property type="entry name" value="ARM repeat"/>
    <property type="match status" value="1"/>
</dbReference>
<dbReference type="WBParaSite" id="HCON_00134940-00002">
    <property type="protein sequence ID" value="HCON_00134940-00002"/>
    <property type="gene ID" value="HCON_00134940"/>
</dbReference>
<evidence type="ECO:0000313" key="7">
    <source>
        <dbReference type="WBParaSite" id="HCON_00134940-00002"/>
    </source>
</evidence>
<accession>A0A7I4YRI7</accession>
<dbReference type="Pfam" id="PF16186">
    <property type="entry name" value="Arm_3"/>
    <property type="match status" value="1"/>
</dbReference>
<evidence type="ECO:0000256" key="1">
    <source>
        <dbReference type="ARBA" id="ARBA00010394"/>
    </source>
</evidence>
<dbReference type="InterPro" id="IPR032413">
    <property type="entry name" value="Arm_3"/>
</dbReference>
<reference evidence="7" key="1">
    <citation type="submission" date="2020-12" db="UniProtKB">
        <authorList>
            <consortium name="WormBaseParasite"/>
        </authorList>
    </citation>
    <scope>IDENTIFICATION</scope>
    <source>
        <strain evidence="7">MHco3</strain>
    </source>
</reference>
<evidence type="ECO:0000313" key="6">
    <source>
        <dbReference type="Proteomes" id="UP000025227"/>
    </source>
</evidence>
<dbReference type="Proteomes" id="UP000025227">
    <property type="component" value="Unplaced"/>
</dbReference>
<keyword evidence="6" id="KW-1185">Reference proteome</keyword>
<proteinExistence type="inferred from homology"/>
<evidence type="ECO:0000259" key="5">
    <source>
        <dbReference type="PROSITE" id="PS51214"/>
    </source>
</evidence>
<evidence type="ECO:0000256" key="2">
    <source>
        <dbReference type="ARBA" id="ARBA00022448"/>
    </source>
</evidence>
<dbReference type="Pfam" id="PF01749">
    <property type="entry name" value="IBB"/>
    <property type="match status" value="1"/>
</dbReference>
<dbReference type="PROSITE" id="PS51214">
    <property type="entry name" value="IBB"/>
    <property type="match status" value="1"/>
</dbReference>
<feature type="domain" description="IBB" evidence="5">
    <location>
        <begin position="28"/>
        <end position="95"/>
    </location>
</feature>
<dbReference type="OrthoDB" id="5823958at2759"/>
<dbReference type="AlphaFoldDB" id="A0A7I4YRI7"/>
<dbReference type="PANTHER" id="PTHR23316">
    <property type="entry name" value="IMPORTIN ALPHA"/>
    <property type="match status" value="1"/>
</dbReference>
<keyword evidence="3" id="KW-0653">Protein transport</keyword>
<dbReference type="InterPro" id="IPR016024">
    <property type="entry name" value="ARM-type_fold"/>
</dbReference>